<evidence type="ECO:0000256" key="30">
    <source>
        <dbReference type="ARBA" id="ARBA00047500"/>
    </source>
</evidence>
<dbReference type="InterPro" id="IPR040097">
    <property type="entry name" value="FAAL/FAAC"/>
</dbReference>
<dbReference type="Pfam" id="PF00109">
    <property type="entry name" value="ketoacyl-synt"/>
    <property type="match status" value="1"/>
</dbReference>
<comment type="catalytic activity">
    <reaction evidence="38">
        <text>tetradecanoyl-[ACP] + H2O = tetradecanoate + holo-[ACP] + H(+)</text>
        <dbReference type="Rhea" id="RHEA:30123"/>
        <dbReference type="Rhea" id="RHEA-COMP:9648"/>
        <dbReference type="Rhea" id="RHEA-COMP:9685"/>
        <dbReference type="ChEBI" id="CHEBI:15377"/>
        <dbReference type="ChEBI" id="CHEBI:15378"/>
        <dbReference type="ChEBI" id="CHEBI:30807"/>
        <dbReference type="ChEBI" id="CHEBI:64479"/>
        <dbReference type="ChEBI" id="CHEBI:78477"/>
        <dbReference type="EC" id="3.1.2.14"/>
    </reaction>
    <physiologicalReaction direction="left-to-right" evidence="38">
        <dbReference type="Rhea" id="RHEA:30124"/>
    </physiologicalReaction>
</comment>
<comment type="catalytic activity">
    <reaction evidence="19">
        <text>a (3R)-hydroxyacyl-[ACP] = a (2E)-enoyl-[ACP] + H2O</text>
        <dbReference type="Rhea" id="RHEA:13097"/>
        <dbReference type="Rhea" id="RHEA-COMP:9925"/>
        <dbReference type="Rhea" id="RHEA-COMP:9945"/>
        <dbReference type="ChEBI" id="CHEBI:15377"/>
        <dbReference type="ChEBI" id="CHEBI:78784"/>
        <dbReference type="ChEBI" id="CHEBI:78827"/>
        <dbReference type="EC" id="4.2.1.59"/>
    </reaction>
    <physiologicalReaction direction="left-to-right" evidence="19">
        <dbReference type="Rhea" id="RHEA:13098"/>
    </physiologicalReaction>
</comment>
<comment type="catalytic activity">
    <reaction evidence="21">
        <text>(3R)-hydroxyoctadecanoyl-[ACP] = (2E)-octadecenoyl-[ACP] + H2O</text>
        <dbReference type="Rhea" id="RHEA:41924"/>
        <dbReference type="Rhea" id="RHEA-COMP:9654"/>
        <dbReference type="Rhea" id="RHEA-COMP:9655"/>
        <dbReference type="ChEBI" id="CHEBI:15377"/>
        <dbReference type="ChEBI" id="CHEBI:78488"/>
        <dbReference type="ChEBI" id="CHEBI:78489"/>
    </reaction>
    <physiologicalReaction direction="left-to-right" evidence="21">
        <dbReference type="Rhea" id="RHEA:41925"/>
    </physiologicalReaction>
</comment>
<dbReference type="FunFam" id="3.40.50.720:FF:000209">
    <property type="entry name" value="Polyketide synthase Pks12"/>
    <property type="match status" value="1"/>
</dbReference>
<evidence type="ECO:0000256" key="13">
    <source>
        <dbReference type="ARBA" id="ARBA00023268"/>
    </source>
</evidence>
<dbReference type="PROSITE" id="PS00012">
    <property type="entry name" value="PHOSPHOPANTETHEINE"/>
    <property type="match status" value="1"/>
</dbReference>
<dbReference type="Gene3D" id="3.40.366.10">
    <property type="entry name" value="Malonyl-Coenzyme A Acyl Carrier Protein, domain 2"/>
    <property type="match status" value="1"/>
</dbReference>
<dbReference type="GO" id="GO:0016874">
    <property type="term" value="F:ligase activity"/>
    <property type="evidence" value="ECO:0007669"/>
    <property type="project" value="UniProtKB-KW"/>
</dbReference>
<dbReference type="Gene3D" id="3.10.129.110">
    <property type="entry name" value="Polyketide synthase dehydratase"/>
    <property type="match status" value="1"/>
</dbReference>
<dbReference type="InterPro" id="IPR032821">
    <property type="entry name" value="PKS_assoc"/>
</dbReference>
<dbReference type="SUPFAM" id="SSF51735">
    <property type="entry name" value="NAD(P)-binding Rossmann-fold domains"/>
    <property type="match status" value="3"/>
</dbReference>
<dbReference type="InterPro" id="IPR016039">
    <property type="entry name" value="Thiolase-like"/>
</dbReference>
<keyword evidence="7" id="KW-0677">Repeat</keyword>
<dbReference type="Pfam" id="PF08242">
    <property type="entry name" value="Methyltransf_12"/>
    <property type="match status" value="1"/>
</dbReference>
<dbReference type="SUPFAM" id="SSF47336">
    <property type="entry name" value="ACP-like"/>
    <property type="match status" value="1"/>
</dbReference>
<evidence type="ECO:0000256" key="11">
    <source>
        <dbReference type="ARBA" id="ARBA00023002"/>
    </source>
</evidence>
<dbReference type="FunFam" id="3.40.366.10:FF:000002">
    <property type="entry name" value="Probable polyketide synthase 2"/>
    <property type="match status" value="1"/>
</dbReference>
<comment type="catalytic activity">
    <reaction evidence="15">
        <text>(3R)-hydroxyoctanoyl-[ACP] = (2E)-octenoyl-[ACP] + H2O</text>
        <dbReference type="Rhea" id="RHEA:41844"/>
        <dbReference type="Rhea" id="RHEA-COMP:9634"/>
        <dbReference type="Rhea" id="RHEA-COMP:9635"/>
        <dbReference type="ChEBI" id="CHEBI:15377"/>
        <dbReference type="ChEBI" id="CHEBI:78461"/>
        <dbReference type="ChEBI" id="CHEBI:78462"/>
    </reaction>
    <physiologicalReaction direction="left-to-right" evidence="15">
        <dbReference type="Rhea" id="RHEA:41845"/>
    </physiologicalReaction>
</comment>
<dbReference type="Gene3D" id="3.40.50.12780">
    <property type="entry name" value="N-terminal domain of ligase-like"/>
    <property type="match status" value="1"/>
</dbReference>
<dbReference type="InterPro" id="IPR014031">
    <property type="entry name" value="Ketoacyl_synth_C"/>
</dbReference>
<comment type="pathway">
    <text evidence="2">Lipid metabolism.</text>
</comment>
<evidence type="ECO:0000256" key="24">
    <source>
        <dbReference type="ARBA" id="ARBA00023442"/>
    </source>
</evidence>
<dbReference type="PANTHER" id="PTHR43775">
    <property type="entry name" value="FATTY ACID SYNTHASE"/>
    <property type="match status" value="1"/>
</dbReference>
<comment type="catalytic activity">
    <reaction evidence="18">
        <text>(3R)-hydroxydecanoyl-[ACP] = (2E)-decenoyl-[ACP] + H2O</text>
        <dbReference type="Rhea" id="RHEA:41860"/>
        <dbReference type="Rhea" id="RHEA-COMP:9638"/>
        <dbReference type="Rhea" id="RHEA-COMP:9639"/>
        <dbReference type="ChEBI" id="CHEBI:15377"/>
        <dbReference type="ChEBI" id="CHEBI:78466"/>
        <dbReference type="ChEBI" id="CHEBI:78467"/>
    </reaction>
    <physiologicalReaction direction="left-to-right" evidence="18">
        <dbReference type="Rhea" id="RHEA:41861"/>
    </physiologicalReaction>
</comment>
<dbReference type="Pfam" id="PF16197">
    <property type="entry name" value="KAsynt_C_assoc"/>
    <property type="match status" value="1"/>
</dbReference>
<dbReference type="InterPro" id="IPR013154">
    <property type="entry name" value="ADH-like_N"/>
</dbReference>
<comment type="catalytic activity">
    <reaction evidence="36">
        <text>hexadecanoyl-[ACP] + malonyl-[ACP] + H(+) = 3-oxooctadecanoyl-[ACP] + holo-[ACP] + CO2</text>
        <dbReference type="Rhea" id="RHEA:41916"/>
        <dbReference type="Rhea" id="RHEA-COMP:9623"/>
        <dbReference type="Rhea" id="RHEA-COMP:9652"/>
        <dbReference type="Rhea" id="RHEA-COMP:9653"/>
        <dbReference type="Rhea" id="RHEA-COMP:9685"/>
        <dbReference type="ChEBI" id="CHEBI:15378"/>
        <dbReference type="ChEBI" id="CHEBI:16526"/>
        <dbReference type="ChEBI" id="CHEBI:64479"/>
        <dbReference type="ChEBI" id="CHEBI:78449"/>
        <dbReference type="ChEBI" id="CHEBI:78483"/>
        <dbReference type="ChEBI" id="CHEBI:78487"/>
    </reaction>
    <physiologicalReaction direction="left-to-right" evidence="36">
        <dbReference type="Rhea" id="RHEA:41917"/>
    </physiologicalReaction>
</comment>
<dbReference type="InterPro" id="IPR042104">
    <property type="entry name" value="PKS_dehydratase_sf"/>
</dbReference>
<comment type="catalytic activity">
    <reaction evidence="27">
        <text>a (3R)-hydroxyacyl-[ACP] + NADP(+) = a 3-oxoacyl-[ACP] + NADPH + H(+)</text>
        <dbReference type="Rhea" id="RHEA:17397"/>
        <dbReference type="Rhea" id="RHEA-COMP:9916"/>
        <dbReference type="Rhea" id="RHEA-COMP:9945"/>
        <dbReference type="ChEBI" id="CHEBI:15378"/>
        <dbReference type="ChEBI" id="CHEBI:57783"/>
        <dbReference type="ChEBI" id="CHEBI:58349"/>
        <dbReference type="ChEBI" id="CHEBI:78776"/>
        <dbReference type="ChEBI" id="CHEBI:78827"/>
        <dbReference type="EC" id="1.1.1.100"/>
    </reaction>
    <physiologicalReaction direction="right-to-left" evidence="27">
        <dbReference type="Rhea" id="RHEA:17399"/>
    </physiologicalReaction>
</comment>
<dbReference type="SMART" id="SM00822">
    <property type="entry name" value="PKS_KR"/>
    <property type="match status" value="1"/>
</dbReference>
<dbReference type="InterPro" id="IPR036291">
    <property type="entry name" value="NAD(P)-bd_dom_sf"/>
</dbReference>
<comment type="catalytic activity">
    <reaction evidence="29">
        <text>tetradecanoyl-[ACP] + malonyl-[ACP] + H(+) = 3-oxohexadecanoyl-[ACP] + holo-[ACP] + CO2</text>
        <dbReference type="Rhea" id="RHEA:41900"/>
        <dbReference type="Rhea" id="RHEA-COMP:9623"/>
        <dbReference type="Rhea" id="RHEA-COMP:9648"/>
        <dbReference type="Rhea" id="RHEA-COMP:9649"/>
        <dbReference type="Rhea" id="RHEA-COMP:9685"/>
        <dbReference type="ChEBI" id="CHEBI:15378"/>
        <dbReference type="ChEBI" id="CHEBI:16526"/>
        <dbReference type="ChEBI" id="CHEBI:64479"/>
        <dbReference type="ChEBI" id="CHEBI:78449"/>
        <dbReference type="ChEBI" id="CHEBI:78477"/>
        <dbReference type="ChEBI" id="CHEBI:78478"/>
    </reaction>
    <physiologicalReaction direction="left-to-right" evidence="29">
        <dbReference type="Rhea" id="RHEA:41901"/>
    </physiologicalReaction>
</comment>
<evidence type="ECO:0000256" key="26">
    <source>
        <dbReference type="ARBA" id="ARBA00047394"/>
    </source>
</evidence>
<evidence type="ECO:0000256" key="47">
    <source>
        <dbReference type="ARBA" id="ARBA00049109"/>
    </source>
</evidence>
<dbReference type="Gene3D" id="3.90.180.10">
    <property type="entry name" value="Medium-chain alcohol dehydrogenases, catalytic domain"/>
    <property type="match status" value="1"/>
</dbReference>
<evidence type="ECO:0000256" key="25">
    <source>
        <dbReference type="ARBA" id="ARBA00047300"/>
    </source>
</evidence>
<comment type="catalytic activity">
    <reaction evidence="52">
        <text>butanoyl-[ACP] + malonyl-[ACP] + H(+) = 3-oxohexanoyl-[ACP] + holo-[ACP] + CO2</text>
        <dbReference type="Rhea" id="RHEA:41820"/>
        <dbReference type="Rhea" id="RHEA-COMP:9623"/>
        <dbReference type="Rhea" id="RHEA-COMP:9628"/>
        <dbReference type="Rhea" id="RHEA-COMP:9629"/>
        <dbReference type="Rhea" id="RHEA-COMP:9685"/>
        <dbReference type="ChEBI" id="CHEBI:15378"/>
        <dbReference type="ChEBI" id="CHEBI:16526"/>
        <dbReference type="ChEBI" id="CHEBI:64479"/>
        <dbReference type="ChEBI" id="CHEBI:78449"/>
        <dbReference type="ChEBI" id="CHEBI:78454"/>
        <dbReference type="ChEBI" id="CHEBI:78456"/>
    </reaction>
    <physiologicalReaction direction="left-to-right" evidence="52">
        <dbReference type="Rhea" id="RHEA:41821"/>
    </physiologicalReaction>
</comment>
<dbReference type="Pfam" id="PF21089">
    <property type="entry name" value="PKS_DH_N"/>
    <property type="match status" value="1"/>
</dbReference>
<dbReference type="CDD" id="cd05931">
    <property type="entry name" value="FAAL"/>
    <property type="match status" value="1"/>
</dbReference>
<evidence type="ECO:0000256" key="40">
    <source>
        <dbReference type="ARBA" id="ARBA00048506"/>
    </source>
</evidence>
<evidence type="ECO:0000256" key="44">
    <source>
        <dbReference type="ARBA" id="ARBA00048704"/>
    </source>
</evidence>
<dbReference type="InterPro" id="IPR050091">
    <property type="entry name" value="PKS_NRPS_Biosynth_Enz"/>
</dbReference>
<dbReference type="PROSITE" id="PS52019">
    <property type="entry name" value="PKS_MFAS_DH"/>
    <property type="match status" value="1"/>
</dbReference>
<dbReference type="SUPFAM" id="SSF53901">
    <property type="entry name" value="Thiolase-like"/>
    <property type="match status" value="1"/>
</dbReference>
<dbReference type="InterPro" id="IPR036736">
    <property type="entry name" value="ACP-like_sf"/>
</dbReference>
<accession>L8HIJ4</accession>
<evidence type="ECO:0000256" key="31">
    <source>
        <dbReference type="ARBA" id="ARBA00047578"/>
    </source>
</evidence>
<evidence type="ECO:0000256" key="6">
    <source>
        <dbReference type="ARBA" id="ARBA00022679"/>
    </source>
</evidence>
<evidence type="ECO:0000259" key="57">
    <source>
        <dbReference type="PROSITE" id="PS50075"/>
    </source>
</evidence>
<keyword evidence="10" id="KW-0663">Pyridoxal phosphate</keyword>
<name>L8HIJ4_ACACF</name>
<evidence type="ECO:0000256" key="27">
    <source>
        <dbReference type="ARBA" id="ARBA00047400"/>
    </source>
</evidence>
<feature type="region of interest" description="Disordered" evidence="56">
    <location>
        <begin position="726"/>
        <end position="767"/>
    </location>
</feature>
<evidence type="ECO:0000256" key="23">
    <source>
        <dbReference type="ARBA" id="ARBA00023402"/>
    </source>
</evidence>
<dbReference type="InterPro" id="IPR049551">
    <property type="entry name" value="PKS_DH_C"/>
</dbReference>
<dbReference type="InterPro" id="IPR016036">
    <property type="entry name" value="Malonyl_transacylase_ACP-bd"/>
</dbReference>
<comment type="catalytic activity">
    <reaction evidence="35">
        <text>acetyl-[ACP] + malonyl-[ACP] + H(+) = 3-oxobutanoyl-[ACP] + holo-[ACP] + CO2</text>
        <dbReference type="Rhea" id="RHEA:41800"/>
        <dbReference type="Rhea" id="RHEA-COMP:9621"/>
        <dbReference type="Rhea" id="RHEA-COMP:9623"/>
        <dbReference type="Rhea" id="RHEA-COMP:9625"/>
        <dbReference type="Rhea" id="RHEA-COMP:9685"/>
        <dbReference type="ChEBI" id="CHEBI:15378"/>
        <dbReference type="ChEBI" id="CHEBI:16526"/>
        <dbReference type="ChEBI" id="CHEBI:64479"/>
        <dbReference type="ChEBI" id="CHEBI:78446"/>
        <dbReference type="ChEBI" id="CHEBI:78449"/>
        <dbReference type="ChEBI" id="CHEBI:78450"/>
    </reaction>
    <physiologicalReaction direction="left-to-right" evidence="35">
        <dbReference type="Rhea" id="RHEA:41801"/>
    </physiologicalReaction>
</comment>
<evidence type="ECO:0000259" key="58">
    <source>
        <dbReference type="PROSITE" id="PS52004"/>
    </source>
</evidence>
<comment type="catalytic activity">
    <reaction evidence="30">
        <text>(2E)-butenoyl-[ACP] + NADPH + H(+) = butanoyl-[ACP] + NADP(+)</text>
        <dbReference type="Rhea" id="RHEA:41812"/>
        <dbReference type="Rhea" id="RHEA-COMP:9627"/>
        <dbReference type="Rhea" id="RHEA-COMP:9628"/>
        <dbReference type="ChEBI" id="CHEBI:15378"/>
        <dbReference type="ChEBI" id="CHEBI:57783"/>
        <dbReference type="ChEBI" id="CHEBI:58349"/>
        <dbReference type="ChEBI" id="CHEBI:78453"/>
        <dbReference type="ChEBI" id="CHEBI:78454"/>
    </reaction>
    <physiologicalReaction direction="left-to-right" evidence="30">
        <dbReference type="Rhea" id="RHEA:41813"/>
    </physiologicalReaction>
</comment>
<keyword evidence="11" id="KW-0560">Oxidoreductase</keyword>
<comment type="catalytic activity">
    <reaction evidence="42">
        <text>a 2,3-saturated acyl-[ACP] + NADP(+) = a (2E)-enoyl-[ACP] + NADPH + H(+)</text>
        <dbReference type="Rhea" id="RHEA:22564"/>
        <dbReference type="Rhea" id="RHEA-COMP:9925"/>
        <dbReference type="Rhea" id="RHEA-COMP:9926"/>
        <dbReference type="ChEBI" id="CHEBI:15378"/>
        <dbReference type="ChEBI" id="CHEBI:57783"/>
        <dbReference type="ChEBI" id="CHEBI:58349"/>
        <dbReference type="ChEBI" id="CHEBI:78784"/>
        <dbReference type="ChEBI" id="CHEBI:78785"/>
        <dbReference type="EC" id="1.3.1.39"/>
    </reaction>
    <physiologicalReaction direction="right-to-left" evidence="42">
        <dbReference type="Rhea" id="RHEA:22566"/>
    </physiologicalReaction>
</comment>
<comment type="catalytic activity">
    <reaction evidence="48">
        <text>(2E)-tetradecenoyl-[ACP] + NADPH + H(+) = tetradecanoyl-[ACP] + NADP(+)</text>
        <dbReference type="Rhea" id="RHEA:41896"/>
        <dbReference type="Rhea" id="RHEA-COMP:9647"/>
        <dbReference type="Rhea" id="RHEA-COMP:9648"/>
        <dbReference type="ChEBI" id="CHEBI:15378"/>
        <dbReference type="ChEBI" id="CHEBI:57783"/>
        <dbReference type="ChEBI" id="CHEBI:58349"/>
        <dbReference type="ChEBI" id="CHEBI:78475"/>
        <dbReference type="ChEBI" id="CHEBI:78477"/>
    </reaction>
    <physiologicalReaction direction="left-to-right" evidence="48">
        <dbReference type="Rhea" id="RHEA:41897"/>
    </physiologicalReaction>
</comment>
<evidence type="ECO:0000256" key="46">
    <source>
        <dbReference type="ARBA" id="ARBA00049019"/>
    </source>
</evidence>
<comment type="catalytic activity">
    <reaction evidence="49">
        <text>3-oxododecanoyl-[ACP] + NADPH + H(+) = (3R)-hydroxydodecanoyl-[ACP] + NADP(+)</text>
        <dbReference type="Rhea" id="RHEA:41872"/>
        <dbReference type="Rhea" id="RHEA-COMP:9641"/>
        <dbReference type="Rhea" id="RHEA-COMP:9642"/>
        <dbReference type="ChEBI" id="CHEBI:15378"/>
        <dbReference type="ChEBI" id="CHEBI:57783"/>
        <dbReference type="ChEBI" id="CHEBI:58349"/>
        <dbReference type="ChEBI" id="CHEBI:78469"/>
        <dbReference type="ChEBI" id="CHEBI:78470"/>
    </reaction>
    <physiologicalReaction direction="left-to-right" evidence="49">
        <dbReference type="Rhea" id="RHEA:41873"/>
    </physiologicalReaction>
</comment>
<dbReference type="GO" id="GO:0004313">
    <property type="term" value="F:[acyl-carrier-protein] S-acetyltransferase activity"/>
    <property type="evidence" value="ECO:0007669"/>
    <property type="project" value="UniProtKB-EC"/>
</dbReference>
<gene>
    <name evidence="60" type="ORF">ACA1_293900</name>
</gene>
<dbReference type="SUPFAM" id="SSF55048">
    <property type="entry name" value="Probable ACP-binding domain of malonyl-CoA ACP transacylase"/>
    <property type="match status" value="1"/>
</dbReference>
<dbReference type="SUPFAM" id="SSF53474">
    <property type="entry name" value="alpha/beta-Hydrolases"/>
    <property type="match status" value="1"/>
</dbReference>
<feature type="domain" description="PKS/mFAS DH" evidence="59">
    <location>
        <begin position="1698"/>
        <end position="1995"/>
    </location>
</feature>
<dbReference type="CDD" id="cd02440">
    <property type="entry name" value="AdoMet_MTases"/>
    <property type="match status" value="1"/>
</dbReference>
<comment type="catalytic activity">
    <reaction evidence="39">
        <text>(2E)-octenoyl-[ACP] + NADPH + H(+) = octanoyl-[ACP] + NADP(+)</text>
        <dbReference type="Rhea" id="RHEA:41848"/>
        <dbReference type="Rhea" id="RHEA-COMP:9635"/>
        <dbReference type="Rhea" id="RHEA-COMP:9636"/>
        <dbReference type="ChEBI" id="CHEBI:15378"/>
        <dbReference type="ChEBI" id="CHEBI:57783"/>
        <dbReference type="ChEBI" id="CHEBI:58349"/>
        <dbReference type="ChEBI" id="CHEBI:78462"/>
        <dbReference type="ChEBI" id="CHEBI:78463"/>
    </reaction>
    <physiologicalReaction direction="left-to-right" evidence="39">
        <dbReference type="Rhea" id="RHEA:41849"/>
    </physiologicalReaction>
</comment>
<dbReference type="Pfam" id="PF23114">
    <property type="entry name" value="NAD-bd_HRPKS_sdrA"/>
    <property type="match status" value="1"/>
</dbReference>
<feature type="region of interest" description="N-terminal hotdog fold" evidence="55">
    <location>
        <begin position="1698"/>
        <end position="1828"/>
    </location>
</feature>
<dbReference type="InterPro" id="IPR020843">
    <property type="entry name" value="ER"/>
</dbReference>
<dbReference type="PROSITE" id="PS00606">
    <property type="entry name" value="KS3_1"/>
    <property type="match status" value="1"/>
</dbReference>
<comment type="catalytic activity">
    <reaction evidence="37">
        <text>(2E)-dodecenoyl-[ACP] + NADPH + H(+) = dodecanoyl-[ACP] + NADP(+)</text>
        <dbReference type="Rhea" id="RHEA:41880"/>
        <dbReference type="Rhea" id="RHEA-COMP:9643"/>
        <dbReference type="Rhea" id="RHEA-COMP:9644"/>
        <dbReference type="ChEBI" id="CHEBI:15378"/>
        <dbReference type="ChEBI" id="CHEBI:57783"/>
        <dbReference type="ChEBI" id="CHEBI:58349"/>
        <dbReference type="ChEBI" id="CHEBI:65264"/>
        <dbReference type="ChEBI" id="CHEBI:78472"/>
    </reaction>
    <physiologicalReaction direction="left-to-right" evidence="37">
        <dbReference type="Rhea" id="RHEA:41881"/>
    </physiologicalReaction>
</comment>
<dbReference type="InterPro" id="IPR042099">
    <property type="entry name" value="ANL_N_sf"/>
</dbReference>
<evidence type="ECO:0000256" key="2">
    <source>
        <dbReference type="ARBA" id="ARBA00005189"/>
    </source>
</evidence>
<dbReference type="GO" id="GO:0004315">
    <property type="term" value="F:3-oxoacyl-[acyl-carrier-protein] synthase activity"/>
    <property type="evidence" value="ECO:0007669"/>
    <property type="project" value="UniProtKB-EC"/>
</dbReference>
<comment type="function">
    <text evidence="24">Fatty acid synthetase is a multifunctional enzyme that catalyzes the de novo biosynthesis of long-chain saturated fatty acids starting from acetyl-CoA and malonyl-CoA in the presence of NADPH. This multifunctional protein contains 7 catalytic activities and a site for the binding of the prosthetic group 4'-phosphopantetheine of the acyl carrier protein ([ACP]) domain.</text>
</comment>
<dbReference type="GO" id="GO:0141148">
    <property type="term" value="F:enoyl-[acyl-carrier-protein] reductase (NADPH) activity"/>
    <property type="evidence" value="ECO:0007669"/>
    <property type="project" value="UniProtKB-EC"/>
</dbReference>
<evidence type="ECO:0000256" key="37">
    <source>
        <dbReference type="ARBA" id="ARBA00048281"/>
    </source>
</evidence>
<comment type="catalytic activity">
    <reaction evidence="47">
        <text>decanoyl-[ACP] + malonyl-[ACP] + H(+) = 3-oxododecanoyl-[ACP] + holo-[ACP] + CO2</text>
        <dbReference type="Rhea" id="RHEA:41868"/>
        <dbReference type="Rhea" id="RHEA-COMP:9623"/>
        <dbReference type="Rhea" id="RHEA-COMP:9640"/>
        <dbReference type="Rhea" id="RHEA-COMP:9641"/>
        <dbReference type="Rhea" id="RHEA-COMP:9685"/>
        <dbReference type="ChEBI" id="CHEBI:15378"/>
        <dbReference type="ChEBI" id="CHEBI:16526"/>
        <dbReference type="ChEBI" id="CHEBI:64479"/>
        <dbReference type="ChEBI" id="CHEBI:78449"/>
        <dbReference type="ChEBI" id="CHEBI:78468"/>
        <dbReference type="ChEBI" id="CHEBI:78469"/>
    </reaction>
    <physiologicalReaction direction="left-to-right" evidence="47">
        <dbReference type="Rhea" id="RHEA:41869"/>
    </physiologicalReaction>
</comment>
<comment type="catalytic activity">
    <reaction evidence="26">
        <text>hexanoyl-[ACP] + malonyl-[ACP] + H(+) = 3-oxooctanoyl-[ACP] + holo-[ACP] + CO2</text>
        <dbReference type="Rhea" id="RHEA:41836"/>
        <dbReference type="Rhea" id="RHEA-COMP:9623"/>
        <dbReference type="Rhea" id="RHEA-COMP:9632"/>
        <dbReference type="Rhea" id="RHEA-COMP:9633"/>
        <dbReference type="Rhea" id="RHEA-COMP:9685"/>
        <dbReference type="ChEBI" id="CHEBI:15378"/>
        <dbReference type="ChEBI" id="CHEBI:16526"/>
        <dbReference type="ChEBI" id="CHEBI:64479"/>
        <dbReference type="ChEBI" id="CHEBI:78449"/>
        <dbReference type="ChEBI" id="CHEBI:78459"/>
        <dbReference type="ChEBI" id="CHEBI:78460"/>
    </reaction>
    <physiologicalReaction direction="left-to-right" evidence="26">
        <dbReference type="Rhea" id="RHEA:41837"/>
    </physiologicalReaction>
</comment>
<evidence type="ECO:0000256" key="17">
    <source>
        <dbReference type="ARBA" id="ARBA00023373"/>
    </source>
</evidence>
<comment type="cofactor">
    <cofactor evidence="1">
        <name>pantetheine 4'-phosphate</name>
        <dbReference type="ChEBI" id="CHEBI:47942"/>
    </cofactor>
</comment>
<dbReference type="InterPro" id="IPR006162">
    <property type="entry name" value="Ppantetheine_attach_site"/>
</dbReference>
<dbReference type="Pfam" id="PF00975">
    <property type="entry name" value="Thioesterase"/>
    <property type="match status" value="1"/>
</dbReference>
<dbReference type="PROSITE" id="PS52004">
    <property type="entry name" value="KS3_2"/>
    <property type="match status" value="1"/>
</dbReference>
<dbReference type="InterPro" id="IPR018201">
    <property type="entry name" value="Ketoacyl_synth_AS"/>
</dbReference>
<dbReference type="Pfam" id="PF23297">
    <property type="entry name" value="ACP_SdgA_C"/>
    <property type="match status" value="1"/>
</dbReference>
<comment type="catalytic activity">
    <reaction evidence="28">
        <text>3-oxodecanoyl-[ACP] + NADPH + H(+) = (3R)-hydroxydecanoyl-[ACP] + NADP(+)</text>
        <dbReference type="Rhea" id="RHEA:41856"/>
        <dbReference type="Rhea" id="RHEA-COMP:9637"/>
        <dbReference type="Rhea" id="RHEA-COMP:9638"/>
        <dbReference type="ChEBI" id="CHEBI:15378"/>
        <dbReference type="ChEBI" id="CHEBI:57783"/>
        <dbReference type="ChEBI" id="CHEBI:58349"/>
        <dbReference type="ChEBI" id="CHEBI:78464"/>
        <dbReference type="ChEBI" id="CHEBI:78466"/>
    </reaction>
    <physiologicalReaction direction="left-to-right" evidence="28">
        <dbReference type="Rhea" id="RHEA:41857"/>
    </physiologicalReaction>
</comment>
<dbReference type="RefSeq" id="XP_004368174.1">
    <property type="nucleotide sequence ID" value="XM_004368117.1"/>
</dbReference>
<dbReference type="SUPFAM" id="SSF50129">
    <property type="entry name" value="GroES-like"/>
    <property type="match status" value="1"/>
</dbReference>
<evidence type="ECO:0000256" key="49">
    <source>
        <dbReference type="ARBA" id="ARBA00049263"/>
    </source>
</evidence>
<evidence type="ECO:0000256" key="14">
    <source>
        <dbReference type="ARBA" id="ARBA00023315"/>
    </source>
</evidence>
<dbReference type="VEuPathDB" id="AmoebaDB:ACA1_293900"/>
<dbReference type="Proteomes" id="UP000011083">
    <property type="component" value="Unassembled WGS sequence"/>
</dbReference>
<dbReference type="InterPro" id="IPR000873">
    <property type="entry name" value="AMP-dep_synth/lig_dom"/>
</dbReference>
<comment type="catalytic activity">
    <reaction evidence="44">
        <text>hexadecanoyl-[ACP] + H2O = hexadecanoate + holo-[ACP] + H(+)</text>
        <dbReference type="Rhea" id="RHEA:41932"/>
        <dbReference type="Rhea" id="RHEA-COMP:9652"/>
        <dbReference type="Rhea" id="RHEA-COMP:9685"/>
        <dbReference type="ChEBI" id="CHEBI:7896"/>
        <dbReference type="ChEBI" id="CHEBI:15377"/>
        <dbReference type="ChEBI" id="CHEBI:15378"/>
        <dbReference type="ChEBI" id="CHEBI:64479"/>
        <dbReference type="ChEBI" id="CHEBI:78483"/>
        <dbReference type="EC" id="3.1.2.14"/>
    </reaction>
    <physiologicalReaction direction="left-to-right" evidence="44">
        <dbReference type="Rhea" id="RHEA:41933"/>
    </physiologicalReaction>
</comment>
<keyword evidence="12" id="KW-0456">Lyase</keyword>
<dbReference type="GO" id="GO:0030639">
    <property type="term" value="P:polyketide biosynthetic process"/>
    <property type="evidence" value="ECO:0007669"/>
    <property type="project" value="UniProtKB-ARBA"/>
</dbReference>
<evidence type="ECO:0000256" key="41">
    <source>
        <dbReference type="ARBA" id="ARBA00048571"/>
    </source>
</evidence>
<dbReference type="SUPFAM" id="SSF52151">
    <property type="entry name" value="FabD/lysophospholipase-like"/>
    <property type="match status" value="1"/>
</dbReference>
<evidence type="ECO:0000256" key="3">
    <source>
        <dbReference type="ARBA" id="ARBA00006432"/>
    </source>
</evidence>
<dbReference type="InterPro" id="IPR014043">
    <property type="entry name" value="Acyl_transferase_dom"/>
</dbReference>
<evidence type="ECO:0000256" key="52">
    <source>
        <dbReference type="ARBA" id="ARBA00049449"/>
    </source>
</evidence>
<comment type="catalytic activity">
    <reaction evidence="45">
        <text>3-oxotetradecanoyl-[ACP] + NADPH + H(+) = (3R)-hydroxytetradecanoyl-[ACP] + NADP(+)</text>
        <dbReference type="Rhea" id="RHEA:41888"/>
        <dbReference type="Rhea" id="RHEA-COMP:9645"/>
        <dbReference type="Rhea" id="RHEA-COMP:9646"/>
        <dbReference type="ChEBI" id="CHEBI:15378"/>
        <dbReference type="ChEBI" id="CHEBI:57783"/>
        <dbReference type="ChEBI" id="CHEBI:58349"/>
        <dbReference type="ChEBI" id="CHEBI:78473"/>
        <dbReference type="ChEBI" id="CHEBI:78474"/>
    </reaction>
    <physiologicalReaction direction="left-to-right" evidence="45">
        <dbReference type="Rhea" id="RHEA:41889"/>
    </physiologicalReaction>
</comment>
<dbReference type="InterPro" id="IPR016035">
    <property type="entry name" value="Acyl_Trfase/lysoPLipase"/>
</dbReference>
<dbReference type="InterPro" id="IPR001227">
    <property type="entry name" value="Ac_transferase_dom_sf"/>
</dbReference>
<feature type="compositionally biased region" description="Polar residues" evidence="56">
    <location>
        <begin position="740"/>
        <end position="752"/>
    </location>
</feature>
<dbReference type="GeneID" id="14926472"/>
<dbReference type="CDD" id="cd05195">
    <property type="entry name" value="enoyl_red"/>
    <property type="match status" value="1"/>
</dbReference>
<evidence type="ECO:0000256" key="29">
    <source>
        <dbReference type="ARBA" id="ARBA00047451"/>
    </source>
</evidence>
<dbReference type="Gene3D" id="3.40.50.150">
    <property type="entry name" value="Vaccinia Virus protein VP39"/>
    <property type="match status" value="1"/>
</dbReference>
<evidence type="ECO:0000256" key="56">
    <source>
        <dbReference type="SAM" id="MobiDB-lite"/>
    </source>
</evidence>
<dbReference type="GO" id="GO:0019171">
    <property type="term" value="F:(3R)-hydroxyacyl-[acyl-carrier-protein] dehydratase activity"/>
    <property type="evidence" value="ECO:0007669"/>
    <property type="project" value="UniProtKB-EC"/>
</dbReference>
<dbReference type="GO" id="GO:0006633">
    <property type="term" value="P:fatty acid biosynthetic process"/>
    <property type="evidence" value="ECO:0007669"/>
    <property type="project" value="InterPro"/>
</dbReference>
<evidence type="ECO:0000256" key="28">
    <source>
        <dbReference type="ARBA" id="ARBA00047440"/>
    </source>
</evidence>
<dbReference type="Gene3D" id="3.30.70.3290">
    <property type="match status" value="1"/>
</dbReference>
<dbReference type="InterPro" id="IPR013217">
    <property type="entry name" value="Methyltransf_12"/>
</dbReference>
<feature type="active site" description="Proton donor; for dehydratase activity" evidence="55">
    <location>
        <position position="1912"/>
    </location>
</feature>
<comment type="catalytic activity">
    <reaction evidence="16">
        <text>(3R)-hydroxydodecanoyl-[ACP] = (2E)-dodecenoyl-[ACP] + H2O</text>
        <dbReference type="Rhea" id="RHEA:41876"/>
        <dbReference type="Rhea" id="RHEA-COMP:9642"/>
        <dbReference type="Rhea" id="RHEA-COMP:9643"/>
        <dbReference type="ChEBI" id="CHEBI:15377"/>
        <dbReference type="ChEBI" id="CHEBI:78470"/>
        <dbReference type="ChEBI" id="CHEBI:78472"/>
    </reaction>
    <physiologicalReaction direction="left-to-right" evidence="16">
        <dbReference type="Rhea" id="RHEA:41877"/>
    </physiologicalReaction>
</comment>
<evidence type="ECO:0000256" key="18">
    <source>
        <dbReference type="ARBA" id="ARBA00023388"/>
    </source>
</evidence>
<protein>
    <submittedName>
        <fullName evidence="60">AMP-dependent synthetase and ligase</fullName>
    </submittedName>
</protein>
<dbReference type="InterPro" id="IPR013968">
    <property type="entry name" value="PKS_KR"/>
</dbReference>
<comment type="catalytic activity">
    <reaction evidence="20">
        <text>(3R)-hydroxytetradecanoyl-[ACP] = (2E)-tetradecenoyl-[ACP] + H2O</text>
        <dbReference type="Rhea" id="RHEA:41892"/>
        <dbReference type="Rhea" id="RHEA-COMP:9646"/>
        <dbReference type="Rhea" id="RHEA-COMP:9647"/>
        <dbReference type="ChEBI" id="CHEBI:15377"/>
        <dbReference type="ChEBI" id="CHEBI:78474"/>
        <dbReference type="ChEBI" id="CHEBI:78475"/>
    </reaction>
    <physiologicalReaction direction="left-to-right" evidence="20">
        <dbReference type="Rhea" id="RHEA:41893"/>
    </physiologicalReaction>
</comment>
<dbReference type="Pfam" id="PF00501">
    <property type="entry name" value="AMP-binding"/>
    <property type="match status" value="1"/>
</dbReference>
<dbReference type="InterPro" id="IPR014030">
    <property type="entry name" value="Ketoacyl_synth_N"/>
</dbReference>
<dbReference type="KEGG" id="acan:ACA1_293900"/>
<dbReference type="Gene3D" id="3.40.47.10">
    <property type="match status" value="1"/>
</dbReference>
<dbReference type="InterPro" id="IPR049552">
    <property type="entry name" value="PKS_DH_N"/>
</dbReference>
<keyword evidence="5" id="KW-0597">Phosphoprotein</keyword>
<evidence type="ECO:0000256" key="19">
    <source>
        <dbReference type="ARBA" id="ARBA00023394"/>
    </source>
</evidence>
<dbReference type="OrthoDB" id="329835at2759"/>
<comment type="catalytic activity">
    <reaction evidence="51">
        <text>3-oxooctanoyl-[ACP] + NADPH + H(+) = (3R)-hydroxyoctanoyl-[ACP] + NADP(+)</text>
        <dbReference type="Rhea" id="RHEA:41840"/>
        <dbReference type="Rhea" id="RHEA-COMP:9633"/>
        <dbReference type="Rhea" id="RHEA-COMP:9634"/>
        <dbReference type="ChEBI" id="CHEBI:15378"/>
        <dbReference type="ChEBI" id="CHEBI:57783"/>
        <dbReference type="ChEBI" id="CHEBI:58349"/>
        <dbReference type="ChEBI" id="CHEBI:78460"/>
        <dbReference type="ChEBI" id="CHEBI:78461"/>
    </reaction>
    <physiologicalReaction direction="left-to-right" evidence="51">
        <dbReference type="Rhea" id="RHEA:41841"/>
    </physiologicalReaction>
</comment>
<evidence type="ECO:0000256" key="7">
    <source>
        <dbReference type="ARBA" id="ARBA00022737"/>
    </source>
</evidence>
<dbReference type="STRING" id="1257118.L8HIJ4"/>
<evidence type="ECO:0000256" key="50">
    <source>
        <dbReference type="ARBA" id="ARBA00049414"/>
    </source>
</evidence>
<comment type="catalytic activity">
    <reaction evidence="41">
        <text>3-oxohexanoyl-[ACP] + NADPH + H(+) = (3R)-hydroxyhexanoyl-[ACP] + NADP(+)</text>
        <dbReference type="Rhea" id="RHEA:41824"/>
        <dbReference type="Rhea" id="RHEA-COMP:9629"/>
        <dbReference type="Rhea" id="RHEA-COMP:9630"/>
        <dbReference type="ChEBI" id="CHEBI:15378"/>
        <dbReference type="ChEBI" id="CHEBI:57783"/>
        <dbReference type="ChEBI" id="CHEBI:58349"/>
        <dbReference type="ChEBI" id="CHEBI:78456"/>
        <dbReference type="ChEBI" id="CHEBI:78457"/>
    </reaction>
    <physiologicalReaction direction="left-to-right" evidence="41">
        <dbReference type="Rhea" id="RHEA:41825"/>
    </physiologicalReaction>
</comment>
<dbReference type="InterPro" id="IPR009081">
    <property type="entry name" value="PP-bd_ACP"/>
</dbReference>
<dbReference type="SMART" id="SM00823">
    <property type="entry name" value="PKS_PP"/>
    <property type="match status" value="2"/>
</dbReference>
<dbReference type="Pfam" id="PF02801">
    <property type="entry name" value="Ketoacyl-synt_C"/>
    <property type="match status" value="1"/>
</dbReference>
<comment type="catalytic activity">
    <reaction evidence="54">
        <text>octanoyl-[ACP] + malonyl-[ACP] + H(+) = 3-oxodecanoyl-[ACP] + holo-[ACP] + CO2</text>
        <dbReference type="Rhea" id="RHEA:41852"/>
        <dbReference type="Rhea" id="RHEA-COMP:9623"/>
        <dbReference type="Rhea" id="RHEA-COMP:9636"/>
        <dbReference type="Rhea" id="RHEA-COMP:9637"/>
        <dbReference type="Rhea" id="RHEA-COMP:9685"/>
        <dbReference type="ChEBI" id="CHEBI:15378"/>
        <dbReference type="ChEBI" id="CHEBI:16526"/>
        <dbReference type="ChEBI" id="CHEBI:64479"/>
        <dbReference type="ChEBI" id="CHEBI:78449"/>
        <dbReference type="ChEBI" id="CHEBI:78463"/>
        <dbReference type="ChEBI" id="CHEBI:78464"/>
    </reaction>
    <physiologicalReaction direction="left-to-right" evidence="54">
        <dbReference type="Rhea" id="RHEA:41853"/>
    </physiologicalReaction>
</comment>
<feature type="region of interest" description="C-terminal hotdog fold" evidence="55">
    <location>
        <begin position="1850"/>
        <end position="1995"/>
    </location>
</feature>
<dbReference type="PROSITE" id="PS50075">
    <property type="entry name" value="CARRIER"/>
    <property type="match status" value="2"/>
</dbReference>
<evidence type="ECO:0000256" key="48">
    <source>
        <dbReference type="ARBA" id="ARBA00049171"/>
    </source>
</evidence>
<dbReference type="InterPro" id="IPR020841">
    <property type="entry name" value="PKS_Beta-ketoAc_synthase_dom"/>
</dbReference>
<evidence type="ECO:0000256" key="5">
    <source>
        <dbReference type="ARBA" id="ARBA00022553"/>
    </source>
</evidence>
<comment type="catalytic activity">
    <reaction evidence="23">
        <text>(3R)-hydroxybutanoyl-[ACP] = (2E)-butenoyl-[ACP] + H2O</text>
        <dbReference type="Rhea" id="RHEA:41808"/>
        <dbReference type="Rhea" id="RHEA-COMP:9626"/>
        <dbReference type="Rhea" id="RHEA-COMP:9627"/>
        <dbReference type="ChEBI" id="CHEBI:15377"/>
        <dbReference type="ChEBI" id="CHEBI:78451"/>
        <dbReference type="ChEBI" id="CHEBI:78453"/>
    </reaction>
    <physiologicalReaction direction="left-to-right" evidence="23">
        <dbReference type="Rhea" id="RHEA:41809"/>
    </physiologicalReaction>
</comment>
<evidence type="ECO:0000256" key="36">
    <source>
        <dbReference type="ARBA" id="ARBA00048051"/>
    </source>
</evidence>
<dbReference type="InterPro" id="IPR011032">
    <property type="entry name" value="GroES-like_sf"/>
</dbReference>
<evidence type="ECO:0000256" key="21">
    <source>
        <dbReference type="ARBA" id="ARBA00023399"/>
    </source>
</evidence>
<dbReference type="Gene3D" id="1.10.1200.10">
    <property type="entry name" value="ACP-like"/>
    <property type="match status" value="2"/>
</dbReference>
<dbReference type="OMA" id="VHTGCFT"/>
<evidence type="ECO:0000256" key="43">
    <source>
        <dbReference type="ARBA" id="ARBA00048691"/>
    </source>
</evidence>
<dbReference type="FunFam" id="3.40.50.12780:FF:000013">
    <property type="entry name" value="Long-chain-fatty-acid--AMP ligase FadD32"/>
    <property type="match status" value="1"/>
</dbReference>
<dbReference type="Pfam" id="PF13602">
    <property type="entry name" value="ADH_zinc_N_2"/>
    <property type="match status" value="1"/>
</dbReference>
<keyword evidence="4" id="KW-0596">Phosphopantetheine</keyword>
<dbReference type="InterPro" id="IPR029063">
    <property type="entry name" value="SAM-dependent_MTases_sf"/>
</dbReference>
<comment type="catalytic activity">
    <reaction evidence="53">
        <text>(2E)-decenoyl-[ACP] + NADPH + H(+) = decanoyl-[ACP] + NADP(+)</text>
        <dbReference type="Rhea" id="RHEA:41864"/>
        <dbReference type="Rhea" id="RHEA-COMP:9639"/>
        <dbReference type="Rhea" id="RHEA-COMP:9640"/>
        <dbReference type="ChEBI" id="CHEBI:15378"/>
        <dbReference type="ChEBI" id="CHEBI:57783"/>
        <dbReference type="ChEBI" id="CHEBI:58349"/>
        <dbReference type="ChEBI" id="CHEBI:78467"/>
        <dbReference type="ChEBI" id="CHEBI:78468"/>
    </reaction>
    <physiologicalReaction direction="left-to-right" evidence="53">
        <dbReference type="Rhea" id="RHEA:41865"/>
    </physiologicalReaction>
</comment>
<evidence type="ECO:0000256" key="54">
    <source>
        <dbReference type="ARBA" id="ARBA00049533"/>
    </source>
</evidence>
<evidence type="ECO:0000256" key="1">
    <source>
        <dbReference type="ARBA" id="ARBA00001957"/>
    </source>
</evidence>
<dbReference type="CDD" id="cd00833">
    <property type="entry name" value="PKS"/>
    <property type="match status" value="1"/>
</dbReference>
<dbReference type="GO" id="GO:0031177">
    <property type="term" value="F:phosphopantetheine binding"/>
    <property type="evidence" value="ECO:0007669"/>
    <property type="project" value="InterPro"/>
</dbReference>
<evidence type="ECO:0000256" key="53">
    <source>
        <dbReference type="ARBA" id="ARBA00049521"/>
    </source>
</evidence>
<keyword evidence="6" id="KW-0808">Transferase</keyword>
<proteinExistence type="inferred from homology"/>
<evidence type="ECO:0000256" key="8">
    <source>
        <dbReference type="ARBA" id="ARBA00022799"/>
    </source>
</evidence>
<evidence type="ECO:0000256" key="35">
    <source>
        <dbReference type="ARBA" id="ARBA00047961"/>
    </source>
</evidence>
<evidence type="ECO:0000256" key="9">
    <source>
        <dbReference type="ARBA" id="ARBA00022857"/>
    </source>
</evidence>
<evidence type="ECO:0000256" key="15">
    <source>
        <dbReference type="ARBA" id="ARBA00023332"/>
    </source>
</evidence>
<keyword evidence="14" id="KW-0012">Acyltransferase</keyword>
<comment type="catalytic activity">
    <reaction evidence="33">
        <text>(2E)-hexenoyl-[ACP] + NADPH + H(+) = hexanoyl-[ACP] + NADP(+)</text>
        <dbReference type="Rhea" id="RHEA:41832"/>
        <dbReference type="Rhea" id="RHEA-COMP:9631"/>
        <dbReference type="Rhea" id="RHEA-COMP:9632"/>
        <dbReference type="ChEBI" id="CHEBI:15378"/>
        <dbReference type="ChEBI" id="CHEBI:57783"/>
        <dbReference type="ChEBI" id="CHEBI:58349"/>
        <dbReference type="ChEBI" id="CHEBI:78458"/>
        <dbReference type="ChEBI" id="CHEBI:78459"/>
    </reaction>
    <physiologicalReaction direction="left-to-right" evidence="33">
        <dbReference type="Rhea" id="RHEA:41833"/>
    </physiologicalReaction>
</comment>
<dbReference type="InterPro" id="IPR029058">
    <property type="entry name" value="AB_hydrolase_fold"/>
</dbReference>
<evidence type="ECO:0000259" key="59">
    <source>
        <dbReference type="PROSITE" id="PS52019"/>
    </source>
</evidence>
<dbReference type="Gene3D" id="3.40.50.1820">
    <property type="entry name" value="alpha/beta hydrolase"/>
    <property type="match status" value="1"/>
</dbReference>
<dbReference type="GO" id="GO:0004316">
    <property type="term" value="F:3-oxoacyl-[acyl-carrier-protein] reductase (NADPH) activity"/>
    <property type="evidence" value="ECO:0007669"/>
    <property type="project" value="UniProtKB-EC"/>
</dbReference>
<evidence type="ECO:0000256" key="4">
    <source>
        <dbReference type="ARBA" id="ARBA00022450"/>
    </source>
</evidence>
<evidence type="ECO:0000256" key="10">
    <source>
        <dbReference type="ARBA" id="ARBA00022898"/>
    </source>
</evidence>
<evidence type="ECO:0000313" key="60">
    <source>
        <dbReference type="EMBL" id="ELR25419.1"/>
    </source>
</evidence>
<dbReference type="SMART" id="SM00827">
    <property type="entry name" value="PKS_AT"/>
    <property type="match status" value="1"/>
</dbReference>
<dbReference type="InterPro" id="IPR020806">
    <property type="entry name" value="PKS_PP-bd"/>
</dbReference>
<comment type="catalytic activity">
    <reaction evidence="43">
        <text>holo-[ACP] + acetyl-CoA = acetyl-[ACP] + CoA</text>
        <dbReference type="Rhea" id="RHEA:41788"/>
        <dbReference type="Rhea" id="RHEA-COMP:9621"/>
        <dbReference type="Rhea" id="RHEA-COMP:9685"/>
        <dbReference type="ChEBI" id="CHEBI:57287"/>
        <dbReference type="ChEBI" id="CHEBI:57288"/>
        <dbReference type="ChEBI" id="CHEBI:64479"/>
        <dbReference type="ChEBI" id="CHEBI:78446"/>
        <dbReference type="EC" id="2.3.1.38"/>
    </reaction>
    <physiologicalReaction direction="left-to-right" evidence="43">
        <dbReference type="Rhea" id="RHEA:41789"/>
    </physiologicalReaction>
</comment>
<dbReference type="SUPFAM" id="SSF53335">
    <property type="entry name" value="S-adenosyl-L-methionine-dependent methyltransferases"/>
    <property type="match status" value="1"/>
</dbReference>
<keyword evidence="9" id="KW-0521">NADP</keyword>
<keyword evidence="61" id="KW-1185">Reference proteome</keyword>
<reference evidence="60 61" key="1">
    <citation type="journal article" date="2013" name="Genome Biol.">
        <title>Genome of Acanthamoeba castellanii highlights extensive lateral gene transfer and early evolution of tyrosine kinase signaling.</title>
        <authorList>
            <person name="Clarke M."/>
            <person name="Lohan A.J."/>
            <person name="Liu B."/>
            <person name="Lagkouvardos I."/>
            <person name="Roy S."/>
            <person name="Zafar N."/>
            <person name="Bertelli C."/>
            <person name="Schilde C."/>
            <person name="Kianianmomeni A."/>
            <person name="Burglin T.R."/>
            <person name="Frech C."/>
            <person name="Turcotte B."/>
            <person name="Kopec K.O."/>
            <person name="Synnott J.M."/>
            <person name="Choo C."/>
            <person name="Paponov I."/>
            <person name="Finkler A."/>
            <person name="Soon Heng Tan C."/>
            <person name="Hutchins A.P."/>
            <person name="Weinmeier T."/>
            <person name="Rattei T."/>
            <person name="Chu J.S."/>
            <person name="Gimenez G."/>
            <person name="Irimia M."/>
            <person name="Rigden D.J."/>
            <person name="Fitzpatrick D.A."/>
            <person name="Lorenzo-Morales J."/>
            <person name="Bateman A."/>
            <person name="Chiu C.H."/>
            <person name="Tang P."/>
            <person name="Hegemann P."/>
            <person name="Fromm H."/>
            <person name="Raoult D."/>
            <person name="Greub G."/>
            <person name="Miranda-Saavedra D."/>
            <person name="Chen N."/>
            <person name="Nash P."/>
            <person name="Ginger M.L."/>
            <person name="Horn M."/>
            <person name="Schaap P."/>
            <person name="Caler L."/>
            <person name="Loftus B."/>
        </authorList>
    </citation>
    <scope>NUCLEOTIDE SEQUENCE [LARGE SCALE GENOMIC DNA]</scope>
    <source>
        <strain evidence="60 61">Neff</strain>
    </source>
</reference>
<dbReference type="SMART" id="SM00829">
    <property type="entry name" value="PKS_ER"/>
    <property type="match status" value="1"/>
</dbReference>
<dbReference type="SUPFAM" id="SSF56801">
    <property type="entry name" value="Acetyl-CoA synthetase-like"/>
    <property type="match status" value="1"/>
</dbReference>
<dbReference type="InterPro" id="IPR020807">
    <property type="entry name" value="PKS_DH"/>
</dbReference>
<dbReference type="PANTHER" id="PTHR43775:SF37">
    <property type="entry name" value="SI:DKEY-61P9.11"/>
    <property type="match status" value="1"/>
</dbReference>
<evidence type="ECO:0000256" key="12">
    <source>
        <dbReference type="ARBA" id="ARBA00023239"/>
    </source>
</evidence>
<evidence type="ECO:0000256" key="51">
    <source>
        <dbReference type="ARBA" id="ARBA00049422"/>
    </source>
</evidence>
<dbReference type="GO" id="GO:0004312">
    <property type="term" value="F:fatty acid synthase activity"/>
    <property type="evidence" value="ECO:0007669"/>
    <property type="project" value="TreeGrafter"/>
</dbReference>
<dbReference type="FunFam" id="3.40.47.10:FF:000019">
    <property type="entry name" value="Polyketide synthase type I"/>
    <property type="match status" value="1"/>
</dbReference>
<comment type="catalytic activity">
    <reaction evidence="22">
        <text>(3R)-hydroxyhexadecanoyl-[ACP] = (2E)-hexadecenoyl-[ACP] + H2O</text>
        <dbReference type="Rhea" id="RHEA:41908"/>
        <dbReference type="Rhea" id="RHEA-COMP:9650"/>
        <dbReference type="Rhea" id="RHEA-COMP:9651"/>
        <dbReference type="ChEBI" id="CHEBI:15377"/>
        <dbReference type="ChEBI" id="CHEBI:78480"/>
        <dbReference type="ChEBI" id="CHEBI:78481"/>
    </reaction>
    <physiologicalReaction direction="left-to-right" evidence="22">
        <dbReference type="Rhea" id="RHEA:41909"/>
    </physiologicalReaction>
</comment>
<dbReference type="Pfam" id="PF00698">
    <property type="entry name" value="Acyl_transf_1"/>
    <property type="match status" value="1"/>
</dbReference>
<organism evidence="60 61">
    <name type="scientific">Acanthamoeba castellanii (strain ATCC 30010 / Neff)</name>
    <dbReference type="NCBI Taxonomy" id="1257118"/>
    <lineage>
        <taxon>Eukaryota</taxon>
        <taxon>Amoebozoa</taxon>
        <taxon>Discosea</taxon>
        <taxon>Longamoebia</taxon>
        <taxon>Centramoebida</taxon>
        <taxon>Acanthamoebidae</taxon>
        <taxon>Acanthamoeba</taxon>
    </lineage>
</organism>
<keyword evidence="60" id="KW-0436">Ligase</keyword>
<dbReference type="Pfam" id="PF14765">
    <property type="entry name" value="PS-DH"/>
    <property type="match status" value="1"/>
</dbReference>
<evidence type="ECO:0000256" key="42">
    <source>
        <dbReference type="ARBA" id="ARBA00048650"/>
    </source>
</evidence>
<dbReference type="Gene3D" id="3.40.50.720">
    <property type="entry name" value="NAD(P)-binding Rossmann-like Domain"/>
    <property type="match status" value="3"/>
</dbReference>
<comment type="catalytic activity">
    <reaction evidence="32">
        <text>(2E)-hexadecenoyl-[ACP] + NADPH + H(+) = hexadecanoyl-[ACP] + NADP(+)</text>
        <dbReference type="Rhea" id="RHEA:41912"/>
        <dbReference type="Rhea" id="RHEA-COMP:9651"/>
        <dbReference type="Rhea" id="RHEA-COMP:9652"/>
        <dbReference type="ChEBI" id="CHEBI:15378"/>
        <dbReference type="ChEBI" id="CHEBI:57783"/>
        <dbReference type="ChEBI" id="CHEBI:58349"/>
        <dbReference type="ChEBI" id="CHEBI:78481"/>
        <dbReference type="ChEBI" id="CHEBI:78483"/>
    </reaction>
    <physiologicalReaction direction="left-to-right" evidence="32">
        <dbReference type="Rhea" id="RHEA:41913"/>
    </physiologicalReaction>
</comment>
<dbReference type="Pfam" id="PF08240">
    <property type="entry name" value="ADH_N"/>
    <property type="match status" value="1"/>
</dbReference>
<evidence type="ECO:0000256" key="38">
    <source>
        <dbReference type="ARBA" id="ARBA00048289"/>
    </source>
</evidence>
<comment type="catalytic activity">
    <reaction evidence="46">
        <text>(2E)-octadecenoyl-[ACP] + NADPH + H(+) = octadecanoyl-[ACP] + NADP(+)</text>
        <dbReference type="Rhea" id="RHEA:41928"/>
        <dbReference type="Rhea" id="RHEA-COMP:9655"/>
        <dbReference type="Rhea" id="RHEA-COMP:9656"/>
        <dbReference type="ChEBI" id="CHEBI:15378"/>
        <dbReference type="ChEBI" id="CHEBI:57783"/>
        <dbReference type="ChEBI" id="CHEBI:58349"/>
        <dbReference type="ChEBI" id="CHEBI:78489"/>
        <dbReference type="ChEBI" id="CHEBI:78495"/>
    </reaction>
    <physiologicalReaction direction="left-to-right" evidence="46">
        <dbReference type="Rhea" id="RHEA:41929"/>
    </physiologicalReaction>
</comment>
<comment type="catalytic activity">
    <reaction evidence="34">
        <text>3-oxobutanoyl-[ACP] + NADPH + H(+) = (3R)-hydroxybutanoyl-[ACP] + NADP(+)</text>
        <dbReference type="Rhea" id="RHEA:41804"/>
        <dbReference type="Rhea" id="RHEA-COMP:9625"/>
        <dbReference type="Rhea" id="RHEA-COMP:9626"/>
        <dbReference type="ChEBI" id="CHEBI:15378"/>
        <dbReference type="ChEBI" id="CHEBI:57783"/>
        <dbReference type="ChEBI" id="CHEBI:58349"/>
        <dbReference type="ChEBI" id="CHEBI:78450"/>
        <dbReference type="ChEBI" id="CHEBI:78451"/>
    </reaction>
    <physiologicalReaction direction="left-to-right" evidence="34">
        <dbReference type="Rhea" id="RHEA:41805"/>
    </physiologicalReaction>
</comment>
<keyword evidence="13" id="KW-0511">Multifunctional enzyme</keyword>
<dbReference type="InterPro" id="IPR056501">
    <property type="entry name" value="NAD-bd_HRPKS_sdrA"/>
</dbReference>
<evidence type="ECO:0000256" key="16">
    <source>
        <dbReference type="ARBA" id="ARBA00023351"/>
    </source>
</evidence>
<feature type="active site" description="Proton acceptor; for dehydratase activity" evidence="55">
    <location>
        <position position="1729"/>
    </location>
</feature>
<dbReference type="InterPro" id="IPR001031">
    <property type="entry name" value="Thioesterase"/>
</dbReference>
<dbReference type="Gene3D" id="3.30.300.30">
    <property type="match status" value="1"/>
</dbReference>
<comment type="catalytic activity">
    <reaction evidence="40">
        <text>a fatty acyl-[ACP] + malonyl-[ACP] + H(+) = a 3-oxoacyl-[ACP] + holo-[ACP] + CO2</text>
        <dbReference type="Rhea" id="RHEA:22836"/>
        <dbReference type="Rhea" id="RHEA-COMP:9623"/>
        <dbReference type="Rhea" id="RHEA-COMP:9685"/>
        <dbReference type="Rhea" id="RHEA-COMP:9916"/>
        <dbReference type="Rhea" id="RHEA-COMP:14125"/>
        <dbReference type="ChEBI" id="CHEBI:15378"/>
        <dbReference type="ChEBI" id="CHEBI:16526"/>
        <dbReference type="ChEBI" id="CHEBI:64479"/>
        <dbReference type="ChEBI" id="CHEBI:78449"/>
        <dbReference type="ChEBI" id="CHEBI:78776"/>
        <dbReference type="ChEBI" id="CHEBI:138651"/>
        <dbReference type="EC" id="2.3.1.41"/>
    </reaction>
    <physiologicalReaction direction="left-to-right" evidence="40">
        <dbReference type="Rhea" id="RHEA:22837"/>
    </physiologicalReaction>
</comment>
<dbReference type="Pfam" id="PF00550">
    <property type="entry name" value="PP-binding"/>
    <property type="match status" value="1"/>
</dbReference>
<evidence type="ECO:0000256" key="32">
    <source>
        <dbReference type="ARBA" id="ARBA00047810"/>
    </source>
</evidence>
<dbReference type="EMBL" id="KB007805">
    <property type="protein sequence ID" value="ELR25419.1"/>
    <property type="molecule type" value="Genomic_DNA"/>
</dbReference>
<comment type="similarity">
    <text evidence="3">Belongs to the ATP-dependent AMP-binding enzyme family.</text>
</comment>
<dbReference type="SMART" id="SM00826">
    <property type="entry name" value="PKS_DH"/>
    <property type="match status" value="1"/>
</dbReference>
<evidence type="ECO:0000256" key="22">
    <source>
        <dbReference type="ARBA" id="ARBA00023401"/>
    </source>
</evidence>
<comment type="catalytic activity">
    <reaction evidence="25">
        <text>3-oxooctadecanoyl-[ACP] + NADPH + H(+) = (3R)-hydroxyoctadecanoyl-[ACP] + NADP(+)</text>
        <dbReference type="Rhea" id="RHEA:41920"/>
        <dbReference type="Rhea" id="RHEA-COMP:9653"/>
        <dbReference type="Rhea" id="RHEA-COMP:9654"/>
        <dbReference type="ChEBI" id="CHEBI:15378"/>
        <dbReference type="ChEBI" id="CHEBI:57783"/>
        <dbReference type="ChEBI" id="CHEBI:58349"/>
        <dbReference type="ChEBI" id="CHEBI:78487"/>
        <dbReference type="ChEBI" id="CHEBI:78488"/>
    </reaction>
    <physiologicalReaction direction="left-to-right" evidence="25">
        <dbReference type="Rhea" id="RHEA:41921"/>
    </physiologicalReaction>
</comment>
<feature type="domain" description="Carrier" evidence="57">
    <location>
        <begin position="3184"/>
        <end position="3261"/>
    </location>
</feature>
<evidence type="ECO:0000256" key="33">
    <source>
        <dbReference type="ARBA" id="ARBA00047897"/>
    </source>
</evidence>
<dbReference type="SMART" id="SM00825">
    <property type="entry name" value="PKS_KS"/>
    <property type="match status" value="1"/>
</dbReference>
<dbReference type="Pfam" id="PF08659">
    <property type="entry name" value="KR"/>
    <property type="match status" value="1"/>
</dbReference>
<sequence>MATTIPTICGKTVQGNPRTLVDLLQRHAAATTTSPADAANTTASAISSGFSWIDDSGNVARKLTYADLEREARVVAQGLQANKAHGQRVLLIFEPGLDFVVGFFGCVYAGAIAVPVYPPLKDEDFFKLDGLVIDSEARFMLTTSVVHKGLQRKLLNPLARGGYALKKLLPIAIDLLDRTASSWTPPDISPASPAYLQYTSGSTAFPKGVVVTHENAVYNAVAISHLLDTQAPQQLGLCWLPLYHDMGLVGNVLSVLYSRMPMMLMAPSTFLKRPDMFLHLVAQHRVTHVAAPNFAYELCARKLSDAVARQLDLSHLRVALNGAEQVQASTLRRFCDKFGPSGFTMDKFYACYGLAEATLILTGGQQGVPPTFLASPASSAGAKEERVRPGDVLVACGTSLPEGEIRIVDPVSRTACPPLSVGEIWARGPGISPGYYGQPDRTQEVFAATVEGDASSACYMRTGDLGFVNEKGELFVTGRLKDLIIVRGRNVYPLDIEWTIHSASDLVRPGCCAVFSVQLEGHDEEKVVAVAELRQPVADAKARDDLVLSIKTAVARAFDGLELHDVVLVKEHTVPKTSSGKLMRFACRYSYLQASLARLDSNTNSGAGGRNLVGGVVDKLVQAFKPRKEALQRYIVNKVAEAVDLDAANIDPACDVRSYGMDSLRQMQLLRELEDRLGCALPTSLCDEYNSIEQIVDLLLSDAYTKISPRLTKFIDEELAAFKPEKRRQRRKGGFELKSALQSNGTSASSDSIAEAQAKEEEDDEALPEVDVAALAQPVVPTLEDYPGAPIAIVGMACRVPKARNVGEFWSNLDSGVDAISQIPADRWNAEAFYDPDMDKPGKMPTTQGGFLDDVDKFDASFFHIGAREAEVMDPQQRMVLEVVYEALEDAGMSLDKVRGSRTGVFTGVCFSDYHKVQVADPDKIRPYVQTGCASSIVPNRVSYFYDLKGPSFTVDTACSSSLVALHLACESIQRGECDRAIVAGTSTNLLPEMFIAFAKLHMLSPNGRCKAFDASGDGYVRSEGICVLVIEPLATAARERDSVRALVRATGTNQDGRTAGLTFPGRDAQAALLREVYSRARLTPFDVQFIEAHGTGTRAGDPVEAGAIGSVLGEVRPGDNPLLIGSVKSNIGHLEGASGLAGVIKAVLAMEHGVIPANLHFQTPNPDIDFDGMRLKVTGTKTPWPACSVRRAGVNSFGFGGSNAHAVIEQAPLVPALALPAHHRRNERTPQAFPVVLSAHTKQALADLQQAYAARLADTADGLGLADDAEHLMDLAYTLACRRTHHGYRLSTVVSSAAELAAELPKAKIAKMPEADKAKQVLFVFTGQGAQWYAMGRQLLRDEPVFRDCMRECDRIVRRLVGWSVLEVLAQDEATTIVNRPDIAQPCTTSLQVSLVRLWRHWGVEPSIVVGHSSGEIATAYAAGALSLEATIRTAVYRGEAMKVNESGRGKMAAVGMTEQEAAEFLAPYRGKVGIAAVNSPTNCTISGDAAEMEAIGEVLKERGVFCQFLRIDCAYHSHHMLPVGARLTELLTGLETQGGEQTRVPMISTVLGAPCKASDLGADYWVRNLVSMVRFWPAIEAAFRTTRIDVVVEIGPHPALQGPLRQCLLALSAQPPAVLPSIIRKEDEQRRMVLSLCALHDAGVDVAWDRVFRDKLLVGYREPRLVRGLPSFPWQRKSYWHESDISRQSRFRELGHELLGHRLHQAHGAALWQNELKVPHLPYLKDHVVQGSIVFPGAGYIAMAAAIPTDETKSAGGDAVNTPVAIEEIVFKKALIFETDQTAIKTQLTLADKEEEGRRDFTVFSADGSGWQEHCSGKHRRLAPAAPAAADQIEANKALMQAVKERCPHFVSKDECYKVFNDAGLEYGPDFQGIEELHRGDGEAWAVVSSVACALPPAGSSYAIHPTVLDACFQVLIGAVGGSLSESYLPVRIGKIEVHSPCRAAKYFVHATAKKPAQGSFVGDIRLLGLADGEDKVSVEGLLCASIGKKGGAKGGDEQGSWEWNESLYEFVWRPDLALLVHGADGLVAQAVPPTDAAWDDEPERVALAYLRRVAASFEASPEKRERIVPLYRPLYDWLEATVRATAEQAAAENVPVEAFFNAEEEQALKDESLVVHRIGYHLEEILLGTTDPLSLLFKDDTVYRVYEKGPTFYQANQILGQALDLLAHKHGQLRVLEIGAGTGGTTTHALPVLGKRFVSYTFTDISPSFFEKAKAKFAPWGGRMKFQVLDIEKDLDAQGFTPESYDLIVATDVLHATVDIVQTLTSVRRLLAPGGQLLMNEFVNTPMWIQTVFGTLSGWWRFQDPERRSVGPTLSEQAWRQAFVDSGWAAIHPLHDRRPRPIHATFLVTAPLSAPAEPATTPVVYVLADAGEEQEAVVAELASLCAAAPRELVRVAAAGEAAAHGTLVYLPSLSSASVFEGVSDGEFERMKAAVSGHCGEVYWVTRGGNMDCPLPHNAPLVGFSRVMKNERPGIKSCVVDVDPHFTPAQVAASVFEALASPHVRDEEELVVRQGAAASERPVVYVPRVAAKKVSADLQRTEEKRYGDCAGLRLEVGTAGLLNTLQWRESQRRAPGPGEVEVQVQATGLNFKDVMLAMGMLSDEAVEGGFCGRNLGIECSGVVAAVGEGVADLAVGQRVVCVARYCFSTYVTTLAPLVQPIPEWMSFEEAATIPATFLTALYALKHLGHIQPGESVLIHAAAGGVGQAAIQLAHLFGAEVYATVGSREKREFIERELGVRPDRIMNSRSLDFVQELAKKTDGRGVDLVLNSLSGEALKKSVGVLAPFGRFLEIGKRDIYGNSKLDLLPFGQNLSFFAIDLDRLNGSHPHTSGRIFRELMALFHERKLRPLPRKVYSFGRVEEAFRYMQQGKHIGKVILSLRPDEPVRTLLPAFAFDPAPVYLLVGGLGGFGSAVARWMAQHGATNLAFLSRSGAAAPAAAQAVEELTALGAHVLVEKADVVDRDQLQAALGRIRAHFPAAPGFGGVMQAAMVLDDCLLDDMTPDRFRRVVAPKVRGTHNLVELLGAEPLRFFVLFSSVSAVVGNLAQSNYAAANAYLDALAHQARARSPSLPLVSINWGAIGDVGYVAERKDLEESMKKRGIYPLPIDHALHVLQWAITDLPAQVVASPIVWRVAANTLPSLTSARFRALLVDDRGEATEGGAGGGSSVSVFQQLSAAPAEERIEILRQSLRAKLSSMLGISAEDIEMSNKLTDLGVDSLMAVELKNWIDKEMKISLSVLDLTGGKSIDELVVKILSLSSLAPSSSSSSSSDATAVSASASSAAASGPVAVFECYRKVEKPKARLVCFPYLGGEPSVFRSWTAFVPADVELYAYVPQRSSAWEDLLPLILDQLALLDQAAPAPLVFYGHSMGGLIAYEAASHFRASSQLVVAAIASPDEPSFFATEWEGWSDAVLAAAPVEDFMRVAMQQGLIVNTTLDPEVIRSSILLGKRYLPWRKASGLYGEGQRKQMQSKLLAVDGEKDLIFKDKTHLLSWEHYTTAAFEFLSIAEGSHLFLNEEAAMVNFVPALSAVLASAAASSSSSS</sequence>
<dbReference type="GO" id="GO:0016297">
    <property type="term" value="F:fatty acyl-[ACP] hydrolase activity"/>
    <property type="evidence" value="ECO:0007669"/>
    <property type="project" value="UniProtKB-EC"/>
</dbReference>
<evidence type="ECO:0000256" key="55">
    <source>
        <dbReference type="PROSITE-ProRule" id="PRU01363"/>
    </source>
</evidence>
<evidence type="ECO:0000313" key="61">
    <source>
        <dbReference type="Proteomes" id="UP000011083"/>
    </source>
</evidence>
<keyword evidence="8" id="KW-0702">S-nitrosylation</keyword>
<comment type="catalytic activity">
    <reaction evidence="31">
        <text>dodecanoyl-[ACP] + malonyl-[ACP] + H(+) = 3-oxotetradecanoyl-[ACP] + holo-[ACP] + CO2</text>
        <dbReference type="Rhea" id="RHEA:41884"/>
        <dbReference type="Rhea" id="RHEA-COMP:9623"/>
        <dbReference type="Rhea" id="RHEA-COMP:9644"/>
        <dbReference type="Rhea" id="RHEA-COMP:9645"/>
        <dbReference type="Rhea" id="RHEA-COMP:9685"/>
        <dbReference type="ChEBI" id="CHEBI:15378"/>
        <dbReference type="ChEBI" id="CHEBI:16526"/>
        <dbReference type="ChEBI" id="CHEBI:64479"/>
        <dbReference type="ChEBI" id="CHEBI:65264"/>
        <dbReference type="ChEBI" id="CHEBI:78449"/>
        <dbReference type="ChEBI" id="CHEBI:78473"/>
    </reaction>
    <physiologicalReaction direction="left-to-right" evidence="31">
        <dbReference type="Rhea" id="RHEA:41885"/>
    </physiologicalReaction>
</comment>
<dbReference type="InterPro" id="IPR049900">
    <property type="entry name" value="PKS_mFAS_DH"/>
</dbReference>
<feature type="domain" description="Carrier" evidence="57">
    <location>
        <begin position="626"/>
        <end position="703"/>
    </location>
</feature>
<dbReference type="InterPro" id="IPR045851">
    <property type="entry name" value="AMP-bd_C_sf"/>
</dbReference>
<evidence type="ECO:0000256" key="34">
    <source>
        <dbReference type="ARBA" id="ARBA00047953"/>
    </source>
</evidence>
<evidence type="ECO:0000256" key="39">
    <source>
        <dbReference type="ARBA" id="ARBA00048420"/>
    </source>
</evidence>
<evidence type="ECO:0000256" key="45">
    <source>
        <dbReference type="ARBA" id="ARBA00048935"/>
    </source>
</evidence>
<evidence type="ECO:0000256" key="20">
    <source>
        <dbReference type="ARBA" id="ARBA00023398"/>
    </source>
</evidence>
<dbReference type="InterPro" id="IPR057326">
    <property type="entry name" value="KR_dom"/>
</dbReference>
<comment type="catalytic activity">
    <reaction evidence="50">
        <text>3-oxohexadecanoyl-[ACP] + NADPH + H(+) = (3R)-hydroxyhexadecanoyl-[ACP] + NADP(+)</text>
        <dbReference type="Rhea" id="RHEA:41904"/>
        <dbReference type="Rhea" id="RHEA-COMP:9649"/>
        <dbReference type="Rhea" id="RHEA-COMP:9650"/>
        <dbReference type="ChEBI" id="CHEBI:15378"/>
        <dbReference type="ChEBI" id="CHEBI:57783"/>
        <dbReference type="ChEBI" id="CHEBI:58349"/>
        <dbReference type="ChEBI" id="CHEBI:78478"/>
        <dbReference type="ChEBI" id="CHEBI:78480"/>
    </reaction>
    <physiologicalReaction direction="left-to-right" evidence="50">
        <dbReference type="Rhea" id="RHEA:41905"/>
    </physiologicalReaction>
</comment>
<feature type="domain" description="Ketosynthase family 3 (KS3)" evidence="58">
    <location>
        <begin position="788"/>
        <end position="1211"/>
    </location>
</feature>
<comment type="catalytic activity">
    <reaction evidence="17">
        <text>(3R)-hydroxyhexanoyl-[ACP] = (2E)-hexenoyl-[ACP] + H2O</text>
        <dbReference type="Rhea" id="RHEA:41828"/>
        <dbReference type="Rhea" id="RHEA-COMP:9630"/>
        <dbReference type="Rhea" id="RHEA-COMP:9631"/>
        <dbReference type="ChEBI" id="CHEBI:15377"/>
        <dbReference type="ChEBI" id="CHEBI:78457"/>
        <dbReference type="ChEBI" id="CHEBI:78458"/>
    </reaction>
    <physiologicalReaction direction="left-to-right" evidence="17">
        <dbReference type="Rhea" id="RHEA:41829"/>
    </physiologicalReaction>
</comment>